<reference evidence="3" key="1">
    <citation type="journal article" date="2019" name="Int. J. Syst. Evol. Microbiol.">
        <title>The Global Catalogue of Microorganisms (GCM) 10K type strain sequencing project: providing services to taxonomists for standard genome sequencing and annotation.</title>
        <authorList>
            <consortium name="The Broad Institute Genomics Platform"/>
            <consortium name="The Broad Institute Genome Sequencing Center for Infectious Disease"/>
            <person name="Wu L."/>
            <person name="Ma J."/>
        </authorList>
    </citation>
    <scope>NUCLEOTIDE SEQUENCE [LARGE SCALE GENOMIC DNA]</scope>
    <source>
        <strain evidence="3">NBRC 112299</strain>
    </source>
</reference>
<name>A0ABQ6I8L7_9MICO</name>
<evidence type="ECO:0000313" key="3">
    <source>
        <dbReference type="Proteomes" id="UP001157125"/>
    </source>
</evidence>
<feature type="compositionally biased region" description="Acidic residues" evidence="1">
    <location>
        <begin position="115"/>
        <end position="124"/>
    </location>
</feature>
<feature type="region of interest" description="Disordered" evidence="1">
    <location>
        <begin position="98"/>
        <end position="124"/>
    </location>
</feature>
<comment type="caution">
    <text evidence="2">The sequence shown here is derived from an EMBL/GenBank/DDBJ whole genome shotgun (WGS) entry which is preliminary data.</text>
</comment>
<gene>
    <name evidence="2" type="ORF">GCM10025876_03090</name>
</gene>
<evidence type="ECO:0000313" key="2">
    <source>
        <dbReference type="EMBL" id="GMA34105.1"/>
    </source>
</evidence>
<dbReference type="EMBL" id="BSUN01000001">
    <property type="protein sequence ID" value="GMA34105.1"/>
    <property type="molecule type" value="Genomic_DNA"/>
</dbReference>
<dbReference type="Proteomes" id="UP001157125">
    <property type="component" value="Unassembled WGS sequence"/>
</dbReference>
<organism evidence="2 3">
    <name type="scientific">Demequina litorisediminis</name>
    <dbReference type="NCBI Taxonomy" id="1849022"/>
    <lineage>
        <taxon>Bacteria</taxon>
        <taxon>Bacillati</taxon>
        <taxon>Actinomycetota</taxon>
        <taxon>Actinomycetes</taxon>
        <taxon>Micrococcales</taxon>
        <taxon>Demequinaceae</taxon>
        <taxon>Demequina</taxon>
    </lineage>
</organism>
<proteinExistence type="predicted"/>
<sequence length="124" mass="13189">MFAGRTATVTAARRTLDEWGLARWTRTPIGNVDPTDRIRLLLTLAAMRPGVEGVVLVAPDRHGGDPAGWWEQCLVLARQGMGVLVVAGDAAAATLAGTSVAQMPDTLTERPLEDAAPDDEEDAR</sequence>
<evidence type="ECO:0000256" key="1">
    <source>
        <dbReference type="SAM" id="MobiDB-lite"/>
    </source>
</evidence>
<protein>
    <submittedName>
        <fullName evidence="2">Uncharacterized protein</fullName>
    </submittedName>
</protein>
<keyword evidence="3" id="KW-1185">Reference proteome</keyword>
<accession>A0ABQ6I8L7</accession>